<dbReference type="RefSeq" id="WP_389362888.1">
    <property type="nucleotide sequence ID" value="NZ_JBIACK010000011.1"/>
</dbReference>
<evidence type="ECO:0000256" key="4">
    <source>
        <dbReference type="PIRNR" id="PIRNR005690"/>
    </source>
</evidence>
<sequence length="550" mass="61737">MKKLSDWLNETKQKNAQKENEKVPDNQNPKNQIHTDLKTSIKKIRQDIGHSPDVMIREVTIGKENLTKIAVIFIDGLVDKAFIHEFILNPLMLSIREVDLNEHVRPPSILSELLQKYSLTAGELSVIYDYEEVYKAVLSGDSVVIIDGESKGFTVGTRGWESRSIEEPSTEQVVRGPKEGFTETVRTNTALIRRRIRDKNLFFEYFEIGKRSKTDVTIAYMKDIANDKIVQEVRERLQRIDLDVILEGGYIEELIQDETYTPFPTVYNTERPDVVAAGLMEGRIAIIVDGTPFVLLVPALFIHFMQSSEDYYQRSDISSLIRILRFISFLLALLVPSAYIAVTTFHQEMLPTPLLVSLSAQREGVPFPALVEALIMELTFEILREAGLRMPRAIGSAISIVGALVIGQAAVEAGLISATMVIVVSLTAVSSFVIPKFNMSISTRMLRFGFMILAATFGLFGIILGLLGLILHLTSLRSFGIPYMKPFAPTILGDMKDTVYRSPIWKMKTRPRLLNQKNNVRNQTPAPEPKDSSRHSTSGDNNEDGSQSKN</sequence>
<keyword evidence="6" id="KW-0812">Transmembrane</keyword>
<feature type="transmembrane region" description="Helical" evidence="6">
    <location>
        <begin position="284"/>
        <end position="302"/>
    </location>
</feature>
<dbReference type="InterPro" id="IPR050768">
    <property type="entry name" value="UPF0353/GerABKA_families"/>
</dbReference>
<evidence type="ECO:0000313" key="8">
    <source>
        <dbReference type="Proteomes" id="UP001601059"/>
    </source>
</evidence>
<dbReference type="Pfam" id="PF03323">
    <property type="entry name" value="GerA"/>
    <property type="match status" value="1"/>
</dbReference>
<protein>
    <submittedName>
        <fullName evidence="7">Spore germination protein</fullName>
    </submittedName>
</protein>
<feature type="transmembrane region" description="Helical" evidence="6">
    <location>
        <begin position="415"/>
        <end position="434"/>
    </location>
</feature>
<feature type="compositionally biased region" description="Basic and acidic residues" evidence="5">
    <location>
        <begin position="9"/>
        <end position="24"/>
    </location>
</feature>
<dbReference type="PANTHER" id="PTHR22550">
    <property type="entry name" value="SPORE GERMINATION PROTEIN"/>
    <property type="match status" value="1"/>
</dbReference>
<accession>A0ABW6KJ34</accession>
<reference evidence="7 8" key="1">
    <citation type="submission" date="2024-08" db="EMBL/GenBank/DDBJ databases">
        <title>Two novel Cytobacillus novel species.</title>
        <authorList>
            <person name="Liu G."/>
        </authorList>
    </citation>
    <scope>NUCLEOTIDE SEQUENCE [LARGE SCALE GENOMIC DNA]</scope>
    <source>
        <strain evidence="7 8">FJAT-54145</strain>
    </source>
</reference>
<keyword evidence="8" id="KW-1185">Reference proteome</keyword>
<feature type="transmembrane region" description="Helical" evidence="6">
    <location>
        <begin position="323"/>
        <end position="345"/>
    </location>
</feature>
<dbReference type="PIRSF" id="PIRSF005690">
    <property type="entry name" value="GerBA"/>
    <property type="match status" value="1"/>
</dbReference>
<organism evidence="7 8">
    <name type="scientific">Cytobacillus spartinae</name>
    <dbReference type="NCBI Taxonomy" id="3299023"/>
    <lineage>
        <taxon>Bacteria</taxon>
        <taxon>Bacillati</taxon>
        <taxon>Bacillota</taxon>
        <taxon>Bacilli</taxon>
        <taxon>Bacillales</taxon>
        <taxon>Bacillaceae</taxon>
        <taxon>Cytobacillus</taxon>
    </lineage>
</organism>
<gene>
    <name evidence="7" type="ORF">ACFYKX_19850</name>
</gene>
<dbReference type="EMBL" id="JBIACK010000011">
    <property type="protein sequence ID" value="MFE8702863.1"/>
    <property type="molecule type" value="Genomic_DNA"/>
</dbReference>
<feature type="region of interest" description="Disordered" evidence="5">
    <location>
        <begin position="515"/>
        <end position="550"/>
    </location>
</feature>
<dbReference type="Proteomes" id="UP001601059">
    <property type="component" value="Unassembled WGS sequence"/>
</dbReference>
<name>A0ABW6KJ34_9BACI</name>
<comment type="similarity">
    <text evidence="2 4">Belongs to the GerABKA family.</text>
</comment>
<comment type="subcellular location">
    <subcellularLocation>
        <location evidence="4">Cell membrane</location>
    </subcellularLocation>
    <subcellularLocation>
        <location evidence="1">Membrane</location>
        <topology evidence="1">Multi-pass membrane protein</topology>
    </subcellularLocation>
</comment>
<feature type="transmembrane region" description="Helical" evidence="6">
    <location>
        <begin position="446"/>
        <end position="471"/>
    </location>
</feature>
<evidence type="ECO:0000256" key="3">
    <source>
        <dbReference type="ARBA" id="ARBA00023136"/>
    </source>
</evidence>
<keyword evidence="6" id="KW-1133">Transmembrane helix</keyword>
<evidence type="ECO:0000256" key="6">
    <source>
        <dbReference type="SAM" id="Phobius"/>
    </source>
</evidence>
<keyword evidence="3 4" id="KW-0472">Membrane</keyword>
<evidence type="ECO:0000256" key="1">
    <source>
        <dbReference type="ARBA" id="ARBA00004141"/>
    </source>
</evidence>
<evidence type="ECO:0000256" key="5">
    <source>
        <dbReference type="SAM" id="MobiDB-lite"/>
    </source>
</evidence>
<dbReference type="PANTHER" id="PTHR22550:SF5">
    <property type="entry name" value="LEUCINE ZIPPER PROTEIN 4"/>
    <property type="match status" value="1"/>
</dbReference>
<evidence type="ECO:0000313" key="7">
    <source>
        <dbReference type="EMBL" id="MFE8702863.1"/>
    </source>
</evidence>
<feature type="compositionally biased region" description="Polar residues" evidence="5">
    <location>
        <begin position="515"/>
        <end position="525"/>
    </location>
</feature>
<proteinExistence type="inferred from homology"/>
<dbReference type="InterPro" id="IPR004995">
    <property type="entry name" value="Spore_Ger"/>
</dbReference>
<evidence type="ECO:0000256" key="2">
    <source>
        <dbReference type="ARBA" id="ARBA00005278"/>
    </source>
</evidence>
<comment type="caution">
    <text evidence="7">The sequence shown here is derived from an EMBL/GenBank/DDBJ whole genome shotgun (WGS) entry which is preliminary data.</text>
</comment>
<feature type="region of interest" description="Disordered" evidence="5">
    <location>
        <begin position="1"/>
        <end position="34"/>
    </location>
</feature>
<feature type="compositionally biased region" description="Polar residues" evidence="5">
    <location>
        <begin position="535"/>
        <end position="550"/>
    </location>
</feature>